<dbReference type="AlphaFoldDB" id="A0A4P2T097"/>
<feature type="transmembrane region" description="Helical" evidence="8">
    <location>
        <begin position="197"/>
        <end position="218"/>
    </location>
</feature>
<reference evidence="10" key="1">
    <citation type="submission" date="2017-07" db="EMBL/GenBank/DDBJ databases">
        <title>Deorphanization and gene knockout of a Cnidarian oocyte maturation hormone receptor uncovers a GPCR super-family regulating animal reproduction.</title>
        <authorList>
            <person name="Quiroga Artigas G."/>
            <person name="Lapebie P."/>
            <person name="Leclere L."/>
            <person name="Bauknecht P."/>
            <person name="Momose T."/>
            <person name="Jekely G."/>
            <person name="Houliston E."/>
        </authorList>
    </citation>
    <scope>NUCLEOTIDE SEQUENCE</scope>
    <source>
        <tissue evidence="10">Oocyte</tissue>
    </source>
</reference>
<dbReference type="GO" id="GO:0005886">
    <property type="term" value="C:plasma membrane"/>
    <property type="evidence" value="ECO:0007669"/>
    <property type="project" value="TreeGrafter"/>
</dbReference>
<dbReference type="SUPFAM" id="SSF81321">
    <property type="entry name" value="Family A G protein-coupled receptor-like"/>
    <property type="match status" value="1"/>
</dbReference>
<evidence type="ECO:0000259" key="9">
    <source>
        <dbReference type="PROSITE" id="PS50262"/>
    </source>
</evidence>
<dbReference type="PANTHER" id="PTHR45695">
    <property type="entry name" value="LEUCOKININ RECEPTOR-RELATED"/>
    <property type="match status" value="1"/>
</dbReference>
<feature type="domain" description="G-protein coupled receptors family 1 profile" evidence="9">
    <location>
        <begin position="40"/>
        <end position="309"/>
    </location>
</feature>
<dbReference type="PROSITE" id="PS50262">
    <property type="entry name" value="G_PROTEIN_RECEP_F1_2"/>
    <property type="match status" value="1"/>
</dbReference>
<evidence type="ECO:0000256" key="8">
    <source>
        <dbReference type="SAM" id="Phobius"/>
    </source>
</evidence>
<feature type="transmembrane region" description="Helical" evidence="8">
    <location>
        <begin position="245"/>
        <end position="269"/>
    </location>
</feature>
<dbReference type="Gene3D" id="1.20.1070.10">
    <property type="entry name" value="Rhodopsin 7-helix transmembrane proteins"/>
    <property type="match status" value="1"/>
</dbReference>
<keyword evidence="5 8" id="KW-0472">Membrane</keyword>
<feature type="transmembrane region" description="Helical" evidence="8">
    <location>
        <begin position="101"/>
        <end position="129"/>
    </location>
</feature>
<dbReference type="Pfam" id="PF00001">
    <property type="entry name" value="7tm_1"/>
    <property type="match status" value="1"/>
</dbReference>
<dbReference type="InterPro" id="IPR000276">
    <property type="entry name" value="GPCR_Rhodpsn"/>
</dbReference>
<keyword evidence="7" id="KW-0807">Transducer</keyword>
<name>A0A4P2T097_9CNID</name>
<protein>
    <submittedName>
        <fullName evidence="10">GPCR4</fullName>
    </submittedName>
</protein>
<accession>A0A4P2T097</accession>
<dbReference type="InterPro" id="IPR017452">
    <property type="entry name" value="GPCR_Rhodpsn_7TM"/>
</dbReference>
<keyword evidence="6" id="KW-0675">Receptor</keyword>
<evidence type="ECO:0000313" key="10">
    <source>
        <dbReference type="EMBL" id="AWO67310.1"/>
    </source>
</evidence>
<dbReference type="CDD" id="cd00637">
    <property type="entry name" value="7tm_classA_rhodopsin-like"/>
    <property type="match status" value="1"/>
</dbReference>
<dbReference type="PRINTS" id="PR00237">
    <property type="entry name" value="GPCRRHODOPSN"/>
</dbReference>
<keyword evidence="3 8" id="KW-1133">Transmembrane helix</keyword>
<sequence>MVENNNTTTGNLHVEKIFSTSFSLFYISVSLMIITFGIIASAITIYLYHHGKIARTLFNYFLMNLCISNIFQNVGALPLLLALLTESAESRSPKSRVSLKLSSMACAILTRSSIFFVGAFVTVYNISLMSFKWYSIIKKPLHRDDSKRKLTYIILGFWCVAILMVIPNLFSFEWDAQYGYCLRRDNLGVESELYKTVLFLTGLCIPIVTMLVTYALILRQFYKKSKMKLPGDRESPVKLMYRRKIMIFLGIVIGVFIFCWIPFGVYFILTMIGYFGDSSNPAQVYQSIRILRLVMIPCFCAASLNVICYGIKDEEIRKAFRDIFKGCICCRTTNNPNTGAKTEICVVDYFRHKLSTLSMSSEM</sequence>
<keyword evidence="2 8" id="KW-0812">Transmembrane</keyword>
<evidence type="ECO:0000256" key="2">
    <source>
        <dbReference type="ARBA" id="ARBA00022692"/>
    </source>
</evidence>
<feature type="transmembrane region" description="Helical" evidence="8">
    <location>
        <begin position="150"/>
        <end position="170"/>
    </location>
</feature>
<dbReference type="EMBL" id="MF459554">
    <property type="protein sequence ID" value="AWO67310.1"/>
    <property type="molecule type" value="mRNA"/>
</dbReference>
<evidence type="ECO:0000256" key="7">
    <source>
        <dbReference type="ARBA" id="ARBA00023224"/>
    </source>
</evidence>
<keyword evidence="4" id="KW-0297">G-protein coupled receptor</keyword>
<evidence type="ECO:0000256" key="1">
    <source>
        <dbReference type="ARBA" id="ARBA00004141"/>
    </source>
</evidence>
<dbReference type="SMART" id="SM01381">
    <property type="entry name" value="7TM_GPCR_Srsx"/>
    <property type="match status" value="1"/>
</dbReference>
<comment type="subcellular location">
    <subcellularLocation>
        <location evidence="1">Membrane</location>
        <topology evidence="1">Multi-pass membrane protein</topology>
    </subcellularLocation>
</comment>
<evidence type="ECO:0000256" key="6">
    <source>
        <dbReference type="ARBA" id="ARBA00023170"/>
    </source>
</evidence>
<feature type="transmembrane region" description="Helical" evidence="8">
    <location>
        <begin position="289"/>
        <end position="311"/>
    </location>
</feature>
<proteinExistence type="evidence at transcript level"/>
<organism evidence="10">
    <name type="scientific">Clytia hemisphaerica</name>
    <dbReference type="NCBI Taxonomy" id="252671"/>
    <lineage>
        <taxon>Eukaryota</taxon>
        <taxon>Metazoa</taxon>
        <taxon>Cnidaria</taxon>
        <taxon>Hydrozoa</taxon>
        <taxon>Hydroidolina</taxon>
        <taxon>Leptothecata</taxon>
        <taxon>Obeliida</taxon>
        <taxon>Clytiidae</taxon>
        <taxon>Clytia</taxon>
    </lineage>
</organism>
<evidence type="ECO:0000256" key="3">
    <source>
        <dbReference type="ARBA" id="ARBA00022989"/>
    </source>
</evidence>
<evidence type="ECO:0000256" key="4">
    <source>
        <dbReference type="ARBA" id="ARBA00023040"/>
    </source>
</evidence>
<feature type="transmembrane region" description="Helical" evidence="8">
    <location>
        <begin position="24"/>
        <end position="48"/>
    </location>
</feature>
<dbReference type="GO" id="GO:0004930">
    <property type="term" value="F:G protein-coupled receptor activity"/>
    <property type="evidence" value="ECO:0007669"/>
    <property type="project" value="UniProtKB-KW"/>
</dbReference>
<evidence type="ECO:0000256" key="5">
    <source>
        <dbReference type="ARBA" id="ARBA00023136"/>
    </source>
</evidence>
<feature type="transmembrane region" description="Helical" evidence="8">
    <location>
        <begin position="60"/>
        <end position="81"/>
    </location>
</feature>
<dbReference type="PANTHER" id="PTHR45695:SF9">
    <property type="entry name" value="LEUCOKININ RECEPTOR"/>
    <property type="match status" value="1"/>
</dbReference>